<organism evidence="1 2">
    <name type="scientific">Cytobacillus mangrovibacter</name>
    <dbReference type="NCBI Taxonomy" id="3299024"/>
    <lineage>
        <taxon>Bacteria</taxon>
        <taxon>Bacillati</taxon>
        <taxon>Bacillota</taxon>
        <taxon>Bacilli</taxon>
        <taxon>Bacillales</taxon>
        <taxon>Bacillaceae</taxon>
        <taxon>Cytobacillus</taxon>
    </lineage>
</organism>
<dbReference type="Gene3D" id="3.40.50.150">
    <property type="entry name" value="Vaccinia Virus protein VP39"/>
    <property type="match status" value="1"/>
</dbReference>
<dbReference type="SUPFAM" id="SSF53335">
    <property type="entry name" value="S-adenosyl-L-methionine-dependent methyltransferases"/>
    <property type="match status" value="1"/>
</dbReference>
<evidence type="ECO:0000313" key="2">
    <source>
        <dbReference type="Proteomes" id="UP001601058"/>
    </source>
</evidence>
<dbReference type="Pfam" id="PF13489">
    <property type="entry name" value="Methyltransf_23"/>
    <property type="match status" value="1"/>
</dbReference>
<dbReference type="GO" id="GO:0102208">
    <property type="term" value="F:2-polyprenyl-6-hydroxyphenol methylase activity"/>
    <property type="evidence" value="ECO:0007669"/>
    <property type="project" value="UniProtKB-EC"/>
</dbReference>
<comment type="caution">
    <text evidence="1">The sequence shown here is derived from an EMBL/GenBank/DDBJ whole genome shotgun (WGS) entry which is preliminary data.</text>
</comment>
<dbReference type="InterPro" id="IPR029063">
    <property type="entry name" value="SAM-dependent_MTases_sf"/>
</dbReference>
<dbReference type="GO" id="GO:0061542">
    <property type="term" value="F:3-demethylubiquinol 3-O-methyltransferase activity"/>
    <property type="evidence" value="ECO:0007669"/>
    <property type="project" value="UniProtKB-EC"/>
</dbReference>
<proteinExistence type="predicted"/>
<dbReference type="GO" id="GO:0032259">
    <property type="term" value="P:methylation"/>
    <property type="evidence" value="ECO:0007669"/>
    <property type="project" value="UniProtKB-KW"/>
</dbReference>
<keyword evidence="2" id="KW-1185">Reference proteome</keyword>
<gene>
    <name evidence="1" type="ORF">ACFYKT_06580</name>
</gene>
<protein>
    <submittedName>
        <fullName evidence="1">Class I SAM-dependent methyltransferase</fullName>
        <ecNumber evidence="1">2.1.1.222</ecNumber>
        <ecNumber evidence="1">2.1.1.64</ecNumber>
    </submittedName>
</protein>
<dbReference type="Proteomes" id="UP001601058">
    <property type="component" value="Unassembled WGS sequence"/>
</dbReference>
<evidence type="ECO:0000313" key="1">
    <source>
        <dbReference type="EMBL" id="MFE8696014.1"/>
    </source>
</evidence>
<dbReference type="PANTHER" id="PTHR43861:SF6">
    <property type="entry name" value="METHYLTRANSFERASE TYPE 11"/>
    <property type="match status" value="1"/>
</dbReference>
<dbReference type="EMBL" id="JBIACJ010000003">
    <property type="protein sequence ID" value="MFE8696014.1"/>
    <property type="molecule type" value="Genomic_DNA"/>
</dbReference>
<dbReference type="CDD" id="cd02440">
    <property type="entry name" value="AdoMet_MTases"/>
    <property type="match status" value="1"/>
</dbReference>
<dbReference type="EC" id="2.1.1.222" evidence="1"/>
<keyword evidence="1" id="KW-0808">Transferase</keyword>
<reference evidence="1 2" key="1">
    <citation type="submission" date="2024-08" db="EMBL/GenBank/DDBJ databases">
        <title>Two novel Cytobacillus novel species.</title>
        <authorList>
            <person name="Liu G."/>
        </authorList>
    </citation>
    <scope>NUCLEOTIDE SEQUENCE [LARGE SCALE GENOMIC DNA]</scope>
    <source>
        <strain evidence="1 2">FJAT-53684</strain>
    </source>
</reference>
<sequence length="192" mass="22710">MEKEESFYDKVYKTGGSSRMYKKHYTQSIYLPIWKKALELIQNVKQPDIIDIGCGVGQFANMLFHNGLYNYKGIDFSKEAIRLAREQNSDQMDKFEVDNAYSSKIYHQNYNIVILFEVLEHLQEDIDVLEKIRSGATIFFSVPNFNSESHVRWFTSEEDIKNRYGNYVQIDKIYPFRIGRENKIYLCHGTKK</sequence>
<dbReference type="PANTHER" id="PTHR43861">
    <property type="entry name" value="TRANS-ACONITATE 2-METHYLTRANSFERASE-RELATED"/>
    <property type="match status" value="1"/>
</dbReference>
<name>A0ABW6JVW6_9BACI</name>
<accession>A0ABW6JVW6</accession>
<dbReference type="RefSeq" id="WP_389217211.1">
    <property type="nucleotide sequence ID" value="NZ_JBIACJ010000003.1"/>
</dbReference>
<dbReference type="EC" id="2.1.1.64" evidence="1"/>
<keyword evidence="1" id="KW-0489">Methyltransferase</keyword>